<keyword evidence="5 7" id="KW-0949">S-adenosyl-L-methionine</keyword>
<dbReference type="SMART" id="SM00650">
    <property type="entry name" value="rADc"/>
    <property type="match status" value="1"/>
</dbReference>
<accession>A0A941DYZ8</accession>
<proteinExistence type="inferred from homology"/>
<gene>
    <name evidence="7 10" type="primary">rsmA</name>
    <name evidence="7" type="synonym">ksgA</name>
    <name evidence="10" type="ORF">KCX74_12025</name>
</gene>
<feature type="binding site" evidence="7 8">
    <location>
        <position position="104"/>
    </location>
    <ligand>
        <name>S-adenosyl-L-methionine</name>
        <dbReference type="ChEBI" id="CHEBI:59789"/>
    </ligand>
</feature>
<evidence type="ECO:0000256" key="7">
    <source>
        <dbReference type="HAMAP-Rule" id="MF_00607"/>
    </source>
</evidence>
<evidence type="ECO:0000256" key="3">
    <source>
        <dbReference type="ARBA" id="ARBA00022603"/>
    </source>
</evidence>
<dbReference type="InterPro" id="IPR023165">
    <property type="entry name" value="rRNA_Ade_diMease-like_C"/>
</dbReference>
<evidence type="ECO:0000256" key="6">
    <source>
        <dbReference type="ARBA" id="ARBA00022884"/>
    </source>
</evidence>
<feature type="binding site" evidence="7 8">
    <location>
        <position position="33"/>
    </location>
    <ligand>
        <name>S-adenosyl-L-methionine</name>
        <dbReference type="ChEBI" id="CHEBI:59789"/>
    </ligand>
</feature>
<dbReference type="InterPro" id="IPR011530">
    <property type="entry name" value="rRNA_adenine_dimethylase"/>
</dbReference>
<dbReference type="CDD" id="cd02440">
    <property type="entry name" value="AdoMet_MTases"/>
    <property type="match status" value="1"/>
</dbReference>
<evidence type="ECO:0000256" key="2">
    <source>
        <dbReference type="ARBA" id="ARBA00022552"/>
    </source>
</evidence>
<comment type="caution">
    <text evidence="10">The sequence shown here is derived from an EMBL/GenBank/DDBJ whole genome shotgun (WGS) entry which is preliminary data.</text>
</comment>
<comment type="similarity">
    <text evidence="7">Belongs to the class I-like SAM-binding methyltransferase superfamily. rRNA adenine N(6)-methyltransferase family. RsmA subfamily.</text>
</comment>
<keyword evidence="2 7" id="KW-0698">rRNA processing</keyword>
<dbReference type="GO" id="GO:0003723">
    <property type="term" value="F:RNA binding"/>
    <property type="evidence" value="ECO:0007669"/>
    <property type="project" value="UniProtKB-UniRule"/>
</dbReference>
<feature type="binding site" evidence="7 8">
    <location>
        <position position="129"/>
    </location>
    <ligand>
        <name>S-adenosyl-L-methionine</name>
        <dbReference type="ChEBI" id="CHEBI:59789"/>
    </ligand>
</feature>
<dbReference type="AlphaFoldDB" id="A0A941DYZ8"/>
<dbReference type="GO" id="GO:0052908">
    <property type="term" value="F:16S rRNA (adenine(1518)-N(6)/adenine(1519)-N(6))-dimethyltransferase activity"/>
    <property type="evidence" value="ECO:0007669"/>
    <property type="project" value="UniProtKB-EC"/>
</dbReference>
<dbReference type="Gene3D" id="3.40.50.150">
    <property type="entry name" value="Vaccinia Virus protein VP39"/>
    <property type="match status" value="1"/>
</dbReference>
<dbReference type="Pfam" id="PF00398">
    <property type="entry name" value="RrnaAD"/>
    <property type="match status" value="1"/>
</dbReference>
<keyword evidence="11" id="KW-1185">Reference proteome</keyword>
<dbReference type="FunFam" id="3.40.50.150:FF:000023">
    <property type="entry name" value="Ribosomal RNA small subunit methyltransferase A"/>
    <property type="match status" value="1"/>
</dbReference>
<evidence type="ECO:0000256" key="8">
    <source>
        <dbReference type="PROSITE-ProRule" id="PRU01026"/>
    </source>
</evidence>
<evidence type="ECO:0000256" key="4">
    <source>
        <dbReference type="ARBA" id="ARBA00022679"/>
    </source>
</evidence>
<comment type="subcellular location">
    <subcellularLocation>
        <location evidence="7">Cytoplasm</location>
    </subcellularLocation>
</comment>
<dbReference type="NCBIfam" id="TIGR00755">
    <property type="entry name" value="ksgA"/>
    <property type="match status" value="1"/>
</dbReference>
<keyword evidence="4 7" id="KW-0808">Transferase</keyword>
<reference evidence="10" key="1">
    <citation type="submission" date="2021-04" db="EMBL/GenBank/DDBJ databases">
        <title>Isolation and polyphasic classification of algal microorganism.</title>
        <authorList>
            <person name="Wang S."/>
        </authorList>
    </citation>
    <scope>NUCLEOTIDE SEQUENCE</scope>
    <source>
        <strain evidence="10">720a</strain>
    </source>
</reference>
<feature type="binding site" evidence="7 8">
    <location>
        <position position="31"/>
    </location>
    <ligand>
        <name>S-adenosyl-L-methionine</name>
        <dbReference type="ChEBI" id="CHEBI:59789"/>
    </ligand>
</feature>
<evidence type="ECO:0000313" key="11">
    <source>
        <dbReference type="Proteomes" id="UP000675284"/>
    </source>
</evidence>
<dbReference type="PROSITE" id="PS51689">
    <property type="entry name" value="SAM_RNA_A_N6_MT"/>
    <property type="match status" value="1"/>
</dbReference>
<dbReference type="Proteomes" id="UP000675284">
    <property type="component" value="Unassembled WGS sequence"/>
</dbReference>
<dbReference type="Gene3D" id="1.10.8.100">
    <property type="entry name" value="Ribosomal RNA adenine dimethylase-like, domain 2"/>
    <property type="match status" value="1"/>
</dbReference>
<sequence length="296" mass="33341">MTVNKYIATPSRTKEILTKYNFSFKKSLGQNFLIDTNILENIISHAGIDKNAGAIEIGPGIGALTEQLAIHADKVVAFEIDQRLLPVLQDTLQPYSNIQIIHQDILKANVSEVISSCFSQEQPVHLVANLPYYITTPILLKLLHDNLSVESFTVMIQKEVAERMAAKPNSKSYGSLTIAVQYYTEAEVVMHVPKRAFMPQPNVDSSILKLVRREKPPVQVHNETFFFMLVKASFAQRRKTLRNNLVNHFKPDWDKETIVQLLEEAGIDGNRRGESLSIEEFAVLANAFYSAVNNNT</sequence>
<comment type="catalytic activity">
    <reaction evidence="7">
        <text>adenosine(1518)/adenosine(1519) in 16S rRNA + 4 S-adenosyl-L-methionine = N(6)-dimethyladenosine(1518)/N(6)-dimethyladenosine(1519) in 16S rRNA + 4 S-adenosyl-L-homocysteine + 4 H(+)</text>
        <dbReference type="Rhea" id="RHEA:19609"/>
        <dbReference type="Rhea" id="RHEA-COMP:10232"/>
        <dbReference type="Rhea" id="RHEA-COMP:10233"/>
        <dbReference type="ChEBI" id="CHEBI:15378"/>
        <dbReference type="ChEBI" id="CHEBI:57856"/>
        <dbReference type="ChEBI" id="CHEBI:59789"/>
        <dbReference type="ChEBI" id="CHEBI:74411"/>
        <dbReference type="ChEBI" id="CHEBI:74493"/>
        <dbReference type="EC" id="2.1.1.182"/>
    </reaction>
</comment>
<dbReference type="PANTHER" id="PTHR11727:SF7">
    <property type="entry name" value="DIMETHYLADENOSINE TRANSFERASE-RELATED"/>
    <property type="match status" value="1"/>
</dbReference>
<organism evidence="10 11">
    <name type="scientific">Virgibacillus salarius</name>
    <dbReference type="NCBI Taxonomy" id="447199"/>
    <lineage>
        <taxon>Bacteria</taxon>
        <taxon>Bacillati</taxon>
        <taxon>Bacillota</taxon>
        <taxon>Bacilli</taxon>
        <taxon>Bacillales</taxon>
        <taxon>Bacillaceae</taxon>
        <taxon>Virgibacillus</taxon>
    </lineage>
</organism>
<evidence type="ECO:0000256" key="1">
    <source>
        <dbReference type="ARBA" id="ARBA00022490"/>
    </source>
</evidence>
<dbReference type="PANTHER" id="PTHR11727">
    <property type="entry name" value="DIMETHYLADENOSINE TRANSFERASE"/>
    <property type="match status" value="1"/>
</dbReference>
<dbReference type="HAMAP" id="MF_00607">
    <property type="entry name" value="16SrRNA_methyltr_A"/>
    <property type="match status" value="1"/>
</dbReference>
<protein>
    <recommendedName>
        <fullName evidence="7">Ribosomal RNA small subunit methyltransferase A</fullName>
        <ecNumber evidence="7">2.1.1.182</ecNumber>
    </recommendedName>
    <alternativeName>
        <fullName evidence="7">16S rRNA (adenine(1518)-N(6)/adenine(1519)-N(6))-dimethyltransferase</fullName>
    </alternativeName>
    <alternativeName>
        <fullName evidence="7">16S rRNA dimethyladenosine transferase</fullName>
    </alternativeName>
    <alternativeName>
        <fullName evidence="7">16S rRNA dimethylase</fullName>
    </alternativeName>
    <alternativeName>
        <fullName evidence="7">S-adenosylmethionine-6-N', N'-adenosyl(rRNA) dimethyltransferase</fullName>
    </alternativeName>
</protein>
<dbReference type="EMBL" id="JAGSOT010000034">
    <property type="protein sequence ID" value="MBR7796768.1"/>
    <property type="molecule type" value="Genomic_DNA"/>
</dbReference>
<dbReference type="InterPro" id="IPR020596">
    <property type="entry name" value="rRNA_Ade_Mease_Trfase_CS"/>
</dbReference>
<comment type="function">
    <text evidence="7">Specifically dimethylates two adjacent adenosines (A1518 and A1519) in the loop of a conserved hairpin near the 3'-end of 16S rRNA in the 30S particle. May play a critical role in biogenesis of 30S subunits.</text>
</comment>
<evidence type="ECO:0000313" key="10">
    <source>
        <dbReference type="EMBL" id="MBR7796768.1"/>
    </source>
</evidence>
<feature type="binding site" evidence="7 8">
    <location>
        <position position="79"/>
    </location>
    <ligand>
        <name>S-adenosyl-L-methionine</name>
        <dbReference type="ChEBI" id="CHEBI:59789"/>
    </ligand>
</feature>
<dbReference type="InterPro" id="IPR020598">
    <property type="entry name" value="rRNA_Ade_methylase_Trfase_N"/>
</dbReference>
<keyword evidence="1 7" id="KW-0963">Cytoplasm</keyword>
<name>A0A941DYZ8_9BACI</name>
<dbReference type="EC" id="2.1.1.182" evidence="7"/>
<dbReference type="GO" id="GO:0005829">
    <property type="term" value="C:cytosol"/>
    <property type="evidence" value="ECO:0007669"/>
    <property type="project" value="TreeGrafter"/>
</dbReference>
<keyword evidence="3 7" id="KW-0489">Methyltransferase</keyword>
<keyword evidence="6 7" id="KW-0694">RNA-binding</keyword>
<dbReference type="PROSITE" id="PS01131">
    <property type="entry name" value="RRNA_A_DIMETH"/>
    <property type="match status" value="1"/>
</dbReference>
<evidence type="ECO:0000256" key="5">
    <source>
        <dbReference type="ARBA" id="ARBA00022691"/>
    </source>
</evidence>
<feature type="domain" description="Ribosomal RNA adenine methylase transferase N-terminal" evidence="9">
    <location>
        <begin position="38"/>
        <end position="214"/>
    </location>
</feature>
<feature type="binding site" evidence="7 8">
    <location>
        <position position="58"/>
    </location>
    <ligand>
        <name>S-adenosyl-L-methionine</name>
        <dbReference type="ChEBI" id="CHEBI:59789"/>
    </ligand>
</feature>
<dbReference type="InterPro" id="IPR001737">
    <property type="entry name" value="KsgA/Erm"/>
</dbReference>
<dbReference type="SUPFAM" id="SSF53335">
    <property type="entry name" value="S-adenosyl-L-methionine-dependent methyltransferases"/>
    <property type="match status" value="1"/>
</dbReference>
<evidence type="ECO:0000259" key="9">
    <source>
        <dbReference type="SMART" id="SM00650"/>
    </source>
</evidence>
<dbReference type="InterPro" id="IPR029063">
    <property type="entry name" value="SAM-dependent_MTases_sf"/>
</dbReference>